<reference evidence="1" key="1">
    <citation type="submission" date="2021-03" db="EMBL/GenBank/DDBJ databases">
        <title>Whole genome sequence of Streptomyces bomunensis MMS17-BM035.</title>
        <authorList>
            <person name="Lee J.H."/>
        </authorList>
    </citation>
    <scope>NUCLEOTIDE SEQUENCE</scope>
    <source>
        <strain evidence="1">MMS17-BM035</strain>
    </source>
</reference>
<dbReference type="Pfam" id="PF19979">
    <property type="entry name" value="DUF6415"/>
    <property type="match status" value="1"/>
</dbReference>
<comment type="caution">
    <text evidence="1">The sequence shown here is derived from an EMBL/GenBank/DDBJ whole genome shotgun (WGS) entry which is preliminary data.</text>
</comment>
<dbReference type="InterPro" id="IPR046300">
    <property type="entry name" value="DUF6415"/>
</dbReference>
<keyword evidence="2" id="KW-1185">Reference proteome</keyword>
<proteinExistence type="predicted"/>
<gene>
    <name evidence="1" type="ORF">JFN87_00440</name>
</gene>
<dbReference type="AlphaFoldDB" id="A0A940MBI8"/>
<evidence type="ECO:0000313" key="1">
    <source>
        <dbReference type="EMBL" id="MBP0455971.1"/>
    </source>
</evidence>
<organism evidence="1 2">
    <name type="scientific">Streptomyces montanisoli</name>
    <dbReference type="NCBI Taxonomy" id="2798581"/>
    <lineage>
        <taxon>Bacteria</taxon>
        <taxon>Bacillati</taxon>
        <taxon>Actinomycetota</taxon>
        <taxon>Actinomycetes</taxon>
        <taxon>Kitasatosporales</taxon>
        <taxon>Streptomycetaceae</taxon>
        <taxon>Streptomyces</taxon>
    </lineage>
</organism>
<name>A0A940MBI8_9ACTN</name>
<protein>
    <submittedName>
        <fullName evidence="1">Uncharacterized protein</fullName>
    </submittedName>
</protein>
<dbReference type="Proteomes" id="UP000670475">
    <property type="component" value="Unassembled WGS sequence"/>
</dbReference>
<dbReference type="RefSeq" id="WP_209337750.1">
    <property type="nucleotide sequence ID" value="NZ_JAGIQL010000001.1"/>
</dbReference>
<accession>A0A940MBI8</accession>
<sequence length="140" mass="15183">MYPLALTERGSRPRPIAPWSPPLDADGLARVARRLRSTRSLETILDDVGDVLGDQAPLEAEFGDLAERLRGGLTVLVDIAVAVEESDAQVAALVQRGLILRAAVMPDDSRRALGYLRRMAGLTNALLERLAETRTVRSVA</sequence>
<dbReference type="EMBL" id="JAGIQL010000001">
    <property type="protein sequence ID" value="MBP0455971.1"/>
    <property type="molecule type" value="Genomic_DNA"/>
</dbReference>
<evidence type="ECO:0000313" key="2">
    <source>
        <dbReference type="Proteomes" id="UP000670475"/>
    </source>
</evidence>